<organism evidence="2 3">
    <name type="scientific">Lacibacter luteus</name>
    <dbReference type="NCBI Taxonomy" id="2508719"/>
    <lineage>
        <taxon>Bacteria</taxon>
        <taxon>Pseudomonadati</taxon>
        <taxon>Bacteroidota</taxon>
        <taxon>Chitinophagia</taxon>
        <taxon>Chitinophagales</taxon>
        <taxon>Chitinophagaceae</taxon>
        <taxon>Lacibacter</taxon>
    </lineage>
</organism>
<comment type="caution">
    <text evidence="2">The sequence shown here is derived from an EMBL/GenBank/DDBJ whole genome shotgun (WGS) entry which is preliminary data.</text>
</comment>
<sequence>MLLKNSRYKRQIQKHLYFEKELSCADLSLLTDKSLPLTTRVLNELIEEGLVVESGYAHSTGGRRPLVYSLKADMLYVVSVAMDQLVTRIAILDMQNNYVLEPVRIELPLSNNPAALTQLTQHINNYILASGISKDKIAGIGIGMPGFVDVTKGINHSFLKTEGSNSIISTVEAIVGVPVFIDNDSSLIALAELKFGVARSKQNVMVVNIGWGIGLGMVVKGELFRGNNGFAGEFSHLPLFSNNKMCSCGKSGCLETESSLFIVTEKAITGLKQGKVSILKNLTLEHAEDSSKEIMEAATKGDKYAIELLSEAGYHIGRGISILIHLFNPELIVLSGRGSVGGKIWLAPIQQAINEHCIPKIAENTHLEISSLGFRAELIGAAALVMDHFDTLERRKTKNAGSQVEL</sequence>
<dbReference type="PANTHER" id="PTHR18964:SF149">
    <property type="entry name" value="BIFUNCTIONAL UDP-N-ACETYLGLUCOSAMINE 2-EPIMERASE_N-ACETYLMANNOSAMINE KINASE"/>
    <property type="match status" value="1"/>
</dbReference>
<evidence type="ECO:0000313" key="2">
    <source>
        <dbReference type="EMBL" id="RXK62007.1"/>
    </source>
</evidence>
<reference evidence="2 3" key="1">
    <citation type="submission" date="2019-01" db="EMBL/GenBank/DDBJ databases">
        <title>Lacibacter sp. strain TTM-7.</title>
        <authorList>
            <person name="Chen W.-M."/>
        </authorList>
    </citation>
    <scope>NUCLEOTIDE SEQUENCE [LARGE SCALE GENOMIC DNA]</scope>
    <source>
        <strain evidence="2 3">TTM-7</strain>
    </source>
</reference>
<protein>
    <submittedName>
        <fullName evidence="2">ROK family protein</fullName>
    </submittedName>
</protein>
<dbReference type="SUPFAM" id="SSF46785">
    <property type="entry name" value="Winged helix' DNA-binding domain"/>
    <property type="match status" value="1"/>
</dbReference>
<dbReference type="Proteomes" id="UP000290204">
    <property type="component" value="Unassembled WGS sequence"/>
</dbReference>
<dbReference type="RefSeq" id="WP_129129379.1">
    <property type="nucleotide sequence ID" value="NZ_SDHW01000001.1"/>
</dbReference>
<dbReference type="PANTHER" id="PTHR18964">
    <property type="entry name" value="ROK (REPRESSOR, ORF, KINASE) FAMILY"/>
    <property type="match status" value="1"/>
</dbReference>
<proteinExistence type="inferred from homology"/>
<dbReference type="Gene3D" id="1.10.10.10">
    <property type="entry name" value="Winged helix-like DNA-binding domain superfamily/Winged helix DNA-binding domain"/>
    <property type="match status" value="1"/>
</dbReference>
<name>A0A4Q1CLV0_9BACT</name>
<evidence type="ECO:0000256" key="1">
    <source>
        <dbReference type="ARBA" id="ARBA00006479"/>
    </source>
</evidence>
<dbReference type="InterPro" id="IPR043129">
    <property type="entry name" value="ATPase_NBD"/>
</dbReference>
<dbReference type="AlphaFoldDB" id="A0A4Q1CLV0"/>
<keyword evidence="3" id="KW-1185">Reference proteome</keyword>
<dbReference type="EMBL" id="SDHW01000001">
    <property type="protein sequence ID" value="RXK62007.1"/>
    <property type="molecule type" value="Genomic_DNA"/>
</dbReference>
<dbReference type="Gene3D" id="3.30.420.40">
    <property type="match status" value="2"/>
</dbReference>
<gene>
    <name evidence="2" type="ORF">ESA94_03040</name>
</gene>
<dbReference type="InterPro" id="IPR036388">
    <property type="entry name" value="WH-like_DNA-bd_sf"/>
</dbReference>
<dbReference type="InterPro" id="IPR000600">
    <property type="entry name" value="ROK"/>
</dbReference>
<dbReference type="SUPFAM" id="SSF53067">
    <property type="entry name" value="Actin-like ATPase domain"/>
    <property type="match status" value="1"/>
</dbReference>
<dbReference type="InterPro" id="IPR036390">
    <property type="entry name" value="WH_DNA-bd_sf"/>
</dbReference>
<comment type="similarity">
    <text evidence="1">Belongs to the ROK (NagC/XylR) family.</text>
</comment>
<dbReference type="OrthoDB" id="9810372at2"/>
<evidence type="ECO:0000313" key="3">
    <source>
        <dbReference type="Proteomes" id="UP000290204"/>
    </source>
</evidence>
<accession>A0A4Q1CLV0</accession>
<dbReference type="Pfam" id="PF00480">
    <property type="entry name" value="ROK"/>
    <property type="match status" value="1"/>
</dbReference>